<organism evidence="7 8">
    <name type="scientific">Elusimicrobium minutum (strain Pei191)</name>
    <dbReference type="NCBI Taxonomy" id="445932"/>
    <lineage>
        <taxon>Bacteria</taxon>
        <taxon>Pseudomonadati</taxon>
        <taxon>Elusimicrobiota</taxon>
        <taxon>Elusimicrobia</taxon>
        <taxon>Elusimicrobiales</taxon>
        <taxon>Elusimicrobiaceae</taxon>
        <taxon>Elusimicrobium</taxon>
    </lineage>
</organism>
<dbReference type="HOGENOM" id="CLU_065341_2_1_0"/>
<comment type="similarity">
    <text evidence="6">Belongs to the methyltransferase superfamily. RNA methyltransferase RsmG family.</text>
</comment>
<protein>
    <recommendedName>
        <fullName evidence="6">Ribosomal RNA small subunit methyltransferase G</fullName>
        <ecNumber evidence="6">2.1.1.-</ecNumber>
    </recommendedName>
    <alternativeName>
        <fullName evidence="6">16S rRNA 7-methylguanosine methyltransferase</fullName>
        <shortName evidence="6">16S rRNA m7G methyltransferase</shortName>
    </alternativeName>
</protein>
<gene>
    <name evidence="6" type="primary">rsmG</name>
    <name evidence="7" type="ordered locus">Emin_1258</name>
</gene>
<name>B2KE62_ELUMP</name>
<dbReference type="KEGG" id="emi:Emin_1258"/>
<proteinExistence type="inferred from homology"/>
<accession>B2KE62</accession>
<keyword evidence="8" id="KW-1185">Reference proteome</keyword>
<dbReference type="RefSeq" id="WP_012415423.1">
    <property type="nucleotide sequence ID" value="NC_010644.1"/>
</dbReference>
<dbReference type="EC" id="2.1.1.-" evidence="6"/>
<dbReference type="InterPro" id="IPR003682">
    <property type="entry name" value="rRNA_ssu_MeTfrase_G"/>
</dbReference>
<dbReference type="NCBIfam" id="TIGR00138">
    <property type="entry name" value="rsmG_gidB"/>
    <property type="match status" value="1"/>
</dbReference>
<evidence type="ECO:0000256" key="5">
    <source>
        <dbReference type="ARBA" id="ARBA00022691"/>
    </source>
</evidence>
<dbReference type="PANTHER" id="PTHR31760:SF0">
    <property type="entry name" value="S-ADENOSYL-L-METHIONINE-DEPENDENT METHYLTRANSFERASES SUPERFAMILY PROTEIN"/>
    <property type="match status" value="1"/>
</dbReference>
<reference evidence="7 8" key="1">
    <citation type="journal article" date="2009" name="Appl. Environ. Microbiol.">
        <title>Genomic analysis of 'Elusimicrobium minutum,' the first cultivated representative of the phylum 'Elusimicrobia' (formerly termite group 1).</title>
        <authorList>
            <person name="Herlemann D.P.R."/>
            <person name="Geissinger O."/>
            <person name="Ikeda-Ohtsubo W."/>
            <person name="Kunin V."/>
            <person name="Sun H."/>
            <person name="Lapidus A."/>
            <person name="Hugenholtz P."/>
            <person name="Brune A."/>
        </authorList>
    </citation>
    <scope>NUCLEOTIDE SEQUENCE [LARGE SCALE GENOMIC DNA]</scope>
    <source>
        <strain evidence="7 8">Pei191</strain>
    </source>
</reference>
<dbReference type="EMBL" id="CP001055">
    <property type="protein sequence ID" value="ACC98808.1"/>
    <property type="molecule type" value="Genomic_DNA"/>
</dbReference>
<feature type="binding site" evidence="6">
    <location>
        <position position="142"/>
    </location>
    <ligand>
        <name>S-adenosyl-L-methionine</name>
        <dbReference type="ChEBI" id="CHEBI:59789"/>
    </ligand>
</feature>
<keyword evidence="5 6" id="KW-0949">S-adenosyl-L-methionine</keyword>
<dbReference type="PANTHER" id="PTHR31760">
    <property type="entry name" value="S-ADENOSYL-L-METHIONINE-DEPENDENT METHYLTRANSFERASES SUPERFAMILY PROTEIN"/>
    <property type="match status" value="1"/>
</dbReference>
<dbReference type="HAMAP" id="MF_00074">
    <property type="entry name" value="16SrRNA_methyltr_G"/>
    <property type="match status" value="1"/>
</dbReference>
<dbReference type="GO" id="GO:0005829">
    <property type="term" value="C:cytosol"/>
    <property type="evidence" value="ECO:0007669"/>
    <property type="project" value="TreeGrafter"/>
</dbReference>
<evidence type="ECO:0000256" key="4">
    <source>
        <dbReference type="ARBA" id="ARBA00022679"/>
    </source>
</evidence>
<dbReference type="AlphaFoldDB" id="B2KE62"/>
<dbReference type="STRING" id="445932.Emin_1258"/>
<feature type="binding site" evidence="6">
    <location>
        <position position="82"/>
    </location>
    <ligand>
        <name>S-adenosyl-L-methionine</name>
        <dbReference type="ChEBI" id="CHEBI:59789"/>
    </ligand>
</feature>
<comment type="caution">
    <text evidence="6">Lacks conserved residue(s) required for the propagation of feature annotation.</text>
</comment>
<dbReference type="Proteomes" id="UP000001029">
    <property type="component" value="Chromosome"/>
</dbReference>
<dbReference type="GO" id="GO:0070043">
    <property type="term" value="F:rRNA (guanine-N7-)-methyltransferase activity"/>
    <property type="evidence" value="ECO:0007669"/>
    <property type="project" value="UniProtKB-UniRule"/>
</dbReference>
<keyword evidence="4 6" id="KW-0808">Transferase</keyword>
<dbReference type="Pfam" id="PF02527">
    <property type="entry name" value="GidB"/>
    <property type="match status" value="1"/>
</dbReference>
<dbReference type="PIRSF" id="PIRSF003078">
    <property type="entry name" value="GidB"/>
    <property type="match status" value="1"/>
</dbReference>
<evidence type="ECO:0000256" key="6">
    <source>
        <dbReference type="HAMAP-Rule" id="MF_00074"/>
    </source>
</evidence>
<sequence>MKKILEFINNLNLNLTDGQMNALSAYVDLVWDKKNSMNLTSVSSKEEIWGRHIADGLQFAKAVKDLGFEEGSFADIGSGAGYIGLAAAIALPKTNAALIESLEKRTIFLNWCVLKLDIKNVTILNERAGQAEPEQYDVVTERAMGKFDDILPVCMEYVKDGGFFLPFQSEAGNAGRFKTINYTLPLEDKERHIFVINKNGHN</sequence>
<dbReference type="InterPro" id="IPR029063">
    <property type="entry name" value="SAM-dependent_MTases_sf"/>
</dbReference>
<comment type="function">
    <text evidence="6">Specifically methylates the N7 position of a guanine in 16S rRNA.</text>
</comment>
<feature type="binding site" evidence="6">
    <location>
        <position position="77"/>
    </location>
    <ligand>
        <name>S-adenosyl-L-methionine</name>
        <dbReference type="ChEBI" id="CHEBI:59789"/>
    </ligand>
</feature>
<keyword evidence="3 6" id="KW-0489">Methyltransferase</keyword>
<evidence type="ECO:0000256" key="3">
    <source>
        <dbReference type="ARBA" id="ARBA00022603"/>
    </source>
</evidence>
<keyword evidence="1 6" id="KW-0963">Cytoplasm</keyword>
<evidence type="ECO:0000256" key="2">
    <source>
        <dbReference type="ARBA" id="ARBA00022552"/>
    </source>
</evidence>
<dbReference type="SUPFAM" id="SSF53335">
    <property type="entry name" value="S-adenosyl-L-methionine-dependent methyltransferases"/>
    <property type="match status" value="1"/>
</dbReference>
<dbReference type="OrthoDB" id="9808773at2"/>
<dbReference type="Gene3D" id="3.40.50.150">
    <property type="entry name" value="Vaccinia Virus protein VP39"/>
    <property type="match status" value="1"/>
</dbReference>
<evidence type="ECO:0000256" key="1">
    <source>
        <dbReference type="ARBA" id="ARBA00022490"/>
    </source>
</evidence>
<keyword evidence="2 6" id="KW-0698">rRNA processing</keyword>
<evidence type="ECO:0000313" key="8">
    <source>
        <dbReference type="Proteomes" id="UP000001029"/>
    </source>
</evidence>
<evidence type="ECO:0000313" key="7">
    <source>
        <dbReference type="EMBL" id="ACC98808.1"/>
    </source>
</evidence>
<comment type="subcellular location">
    <subcellularLocation>
        <location evidence="6">Cytoplasm</location>
    </subcellularLocation>
</comment>